<evidence type="ECO:0000313" key="16">
    <source>
        <dbReference type="RefSeq" id="XP_031384699.1"/>
    </source>
</evidence>
<proteinExistence type="predicted"/>
<evidence type="ECO:0000256" key="4">
    <source>
        <dbReference type="ARBA" id="ARBA00022679"/>
    </source>
</evidence>
<keyword evidence="4" id="KW-0808">Transferase</keyword>
<dbReference type="Proteomes" id="UP000515151">
    <property type="component" value="Chromosome 3"/>
</dbReference>
<dbReference type="EMBL" id="MTKT01005554">
    <property type="protein sequence ID" value="OWM66328.1"/>
    <property type="molecule type" value="Genomic_DNA"/>
</dbReference>
<dbReference type="GO" id="GO:0032259">
    <property type="term" value="P:methylation"/>
    <property type="evidence" value="ECO:0007669"/>
    <property type="project" value="UniProtKB-KW"/>
</dbReference>
<evidence type="ECO:0000259" key="9">
    <source>
        <dbReference type="PROSITE" id="PS50280"/>
    </source>
</evidence>
<evidence type="ECO:0000256" key="1">
    <source>
        <dbReference type="ARBA" id="ARBA00004286"/>
    </source>
</evidence>
<organism evidence="12 13">
    <name type="scientific">Punica granatum</name>
    <name type="common">Pomegranate</name>
    <dbReference type="NCBI Taxonomy" id="22663"/>
    <lineage>
        <taxon>Eukaryota</taxon>
        <taxon>Viridiplantae</taxon>
        <taxon>Streptophyta</taxon>
        <taxon>Embryophyta</taxon>
        <taxon>Tracheophyta</taxon>
        <taxon>Spermatophyta</taxon>
        <taxon>Magnoliopsida</taxon>
        <taxon>eudicotyledons</taxon>
        <taxon>Gunneridae</taxon>
        <taxon>Pentapetalae</taxon>
        <taxon>rosids</taxon>
        <taxon>malvids</taxon>
        <taxon>Myrtales</taxon>
        <taxon>Lythraceae</taxon>
        <taxon>Punica</taxon>
    </lineage>
</organism>
<keyword evidence="3" id="KW-0489">Methyltransferase</keyword>
<dbReference type="RefSeq" id="XP_031384699.1">
    <property type="nucleotide sequence ID" value="XM_031528839.1"/>
</dbReference>
<feature type="region of interest" description="Disordered" evidence="7">
    <location>
        <begin position="1"/>
        <end position="84"/>
    </location>
</feature>
<protein>
    <submittedName>
        <fullName evidence="15 16">Histone-lysine N-methyltransferase SUVR5</fullName>
    </submittedName>
</protein>
<dbReference type="SMART" id="SM00355">
    <property type="entry name" value="ZnF_C2H2"/>
    <property type="match status" value="4"/>
</dbReference>
<dbReference type="InterPro" id="IPR013087">
    <property type="entry name" value="Znf_C2H2_type"/>
</dbReference>
<reference evidence="14" key="3">
    <citation type="journal article" date="2020" name="Plant Biotechnol. J.">
        <title>The pomegranate (Punica granatum L.) draft genome dissects genetic divergence between soft- and hard-seeded cultivars.</title>
        <authorList>
            <person name="Luo X."/>
            <person name="Li H."/>
            <person name="Wu Z."/>
            <person name="Yao W."/>
            <person name="Zhao P."/>
            <person name="Cao D."/>
            <person name="Yu H."/>
            <person name="Li K."/>
            <person name="Poudel K."/>
            <person name="Zhao D."/>
            <person name="Zhang F."/>
            <person name="Xia X."/>
            <person name="Chen L."/>
            <person name="Wang Q."/>
            <person name="Jing D."/>
            <person name="Cao S."/>
        </authorList>
    </citation>
    <scope>NUCLEOTIDE SEQUENCE [LARGE SCALE GENOMIC DNA]</scope>
</reference>
<dbReference type="Pfam" id="PF00856">
    <property type="entry name" value="SET"/>
    <property type="match status" value="1"/>
</dbReference>
<evidence type="ECO:0000313" key="14">
    <source>
        <dbReference type="Proteomes" id="UP000515151"/>
    </source>
</evidence>
<dbReference type="Proteomes" id="UP000197138">
    <property type="component" value="Unassembled WGS sequence"/>
</dbReference>
<dbReference type="GO" id="GO:0042054">
    <property type="term" value="F:histone methyltransferase activity"/>
    <property type="evidence" value="ECO:0007669"/>
    <property type="project" value="InterPro"/>
</dbReference>
<dbReference type="PROSITE" id="PS50867">
    <property type="entry name" value="PRE_SET"/>
    <property type="match status" value="1"/>
</dbReference>
<evidence type="ECO:0000313" key="15">
    <source>
        <dbReference type="RefSeq" id="XP_031384698.1"/>
    </source>
</evidence>
<dbReference type="PROSITE" id="PS50280">
    <property type="entry name" value="SET"/>
    <property type="match status" value="1"/>
</dbReference>
<dbReference type="InterPro" id="IPR001214">
    <property type="entry name" value="SET_dom"/>
</dbReference>
<feature type="compositionally biased region" description="Polar residues" evidence="7">
    <location>
        <begin position="28"/>
        <end position="45"/>
    </location>
</feature>
<evidence type="ECO:0000313" key="17">
    <source>
        <dbReference type="RefSeq" id="XP_031384700.1"/>
    </source>
</evidence>
<dbReference type="InterPro" id="IPR003616">
    <property type="entry name" value="Post-SET_dom"/>
</dbReference>
<evidence type="ECO:0000313" key="13">
    <source>
        <dbReference type="Proteomes" id="UP000197138"/>
    </source>
</evidence>
<keyword evidence="6" id="KW-0862">Zinc</keyword>
<name>A0A218W1I4_PUNGR</name>
<dbReference type="Gene3D" id="3.30.160.60">
    <property type="entry name" value="Classic Zinc Finger"/>
    <property type="match status" value="1"/>
</dbReference>
<dbReference type="Pfam" id="PF05033">
    <property type="entry name" value="Pre-SET"/>
    <property type="match status" value="1"/>
</dbReference>
<dbReference type="Gene3D" id="2.170.270.10">
    <property type="entry name" value="SET domain"/>
    <property type="match status" value="1"/>
</dbReference>
<dbReference type="PROSITE" id="PS50157">
    <property type="entry name" value="ZINC_FINGER_C2H2_2"/>
    <property type="match status" value="1"/>
</dbReference>
<feature type="domain" description="SET" evidence="9">
    <location>
        <begin position="1274"/>
        <end position="1406"/>
    </location>
</feature>
<feature type="compositionally biased region" description="Polar residues" evidence="7">
    <location>
        <begin position="71"/>
        <end position="83"/>
    </location>
</feature>
<reference evidence="12" key="2">
    <citation type="submission" date="2017-06" db="EMBL/GenBank/DDBJ databases">
        <title>The pomegranate genome and the genomics of punicalagin biosynthesis.</title>
        <authorList>
            <person name="Xu C."/>
        </authorList>
    </citation>
    <scope>NUCLEOTIDE SEQUENCE [LARGE SCALE GENOMIC DNA]</scope>
    <source>
        <tissue evidence="12">Fresh leaf</tissue>
    </source>
</reference>
<dbReference type="PANTHER" id="PTHR47325">
    <property type="entry name" value="HISTONE-LYSINE N-METHYLTRANSFERASE SUVR5"/>
    <property type="match status" value="1"/>
</dbReference>
<keyword evidence="14" id="KW-1185">Reference proteome</keyword>
<sequence length="1429" mass="160729">MEGKQTESVVPEGHDPVNQSRDLEEQDGSASFSDSLEGQKLSSCSPDLEENRGNEPLESSHIIEDTVDSELPSNSRDVDSSLSEPKWLEGDESVALWVKWRGRWQVGIRCSRADWPLSTVRGKPTHDRKKYFVIFFPHTRNYSWADTLLVRPISDYPHPIAYRTHKSGLKLVRDLTIARRFIMKKLAVGMLNIIDQFHMEALIESARDVNVWKEFAMEASQCNGYPDLGKMILKLQSMILRKFINSEWLEQSLDSWTRRCQNVETAELVEMLKEELYDSICWNEVKSLCDGPGQPVLGADRRTWKQDVMKWFSTSHPLSISSSETGPQNNSAPGPVIPDLLVARKRPKLEVRRAEVHTSPVEAKVPSTQAVVEIDSEFFKSRDSATPEPCLAGRPMASPSSVTERWDEMVVESGNNNVKLTTPESTRMNQLVVRNPIESGSRSRQCAAFIESKGRRCVRSANEGDIYCCVHLASRFLGSSAPRTERAGPTESPMCEGTTVLGTRCKHRSLPGLTFCKKHRPRDDSRRLVGPSDNVGNKRKHEEFISNLESPFSKALVVVGPVENSLGLEERPEHSGGEFVYGQAARCIGSGLPDETGQCMESPKRYSLYCDMHLPSWLKRARNGKSRIVSKEVFIELLRGCSDERQKVDLHKACDLFFRLFKSVLSLRNPVPIEVQLQWALSEASKEPHIGNFLLKLVISEKERLKRIWGFGEEDRAGKVAPSAVEEQAGVPWNDDLNDDDSILKCKICSEDFLDDRALGTHWMEAHKKEAQWLFRGYACAICLDSYTNKKVLESHVQERHHVQFVEQCKLLQCIPCRGHFGNAEELWAHVISVHPASFRLSRIAQQKIPVSEESPANTNPEPLAIVGNHNNVDNVRKFVCRFCGLKFDLLPDLGRHHQAAHMGPSLASSRPTKKGIRYYAYKLKSGRLSRPRFKKGLGSTSYRIRNRGSTGLKKRMQVSKSLTSVLTGLQSHAAAGGTASHGRLTEPQCSTIAKILFSQIQKTKPRPSNQDILSVARTACCKESIKATLEAAYGELPERLYLKAAKLCSEHNISVNWHLEGFVCPNGCRPVRETQLSSPLVPPPKGLAGQFSGHPLDHSDDDEWDVDESHYVVDPHQFKSRTLHNAIILCGDISFGRESAPIACVVDEWLLDSLHAFGSDGHDGICSMPWESFTYITKPLIDRSVGLESKSHQLGCACVQSVCRPEACDHVYLFDNDYEDAKDIYGKSMSGRFPYDKSGRIILEEGYLVYECNPLCSCGKTCPNRILQNGVRVKLEVFKTEKKGWGLRAGEAIMRGTFICEYVGEVIDELEGDNRRNGYGRGDCSYIYEINSQINDMSRLVEGQVRYVIDSTKYGNVSRFINHSCSPNLVNHQVLVESMDCQRAHIGLYASRDIAAGEELTYDYRYELLPGEGHPCHCESRNCRARLY</sequence>
<evidence type="ECO:0000256" key="6">
    <source>
        <dbReference type="PROSITE-ProRule" id="PRU00042"/>
    </source>
</evidence>
<gene>
    <name evidence="15 16 17 18" type="primary">LOC116198644</name>
    <name evidence="12" type="ORF">CDL15_Pgr013545</name>
</gene>
<evidence type="ECO:0000259" key="10">
    <source>
        <dbReference type="PROSITE" id="PS50867"/>
    </source>
</evidence>
<evidence type="ECO:0000259" key="11">
    <source>
        <dbReference type="PROSITE" id="PS50868"/>
    </source>
</evidence>
<dbReference type="GO" id="GO:0008270">
    <property type="term" value="F:zinc ion binding"/>
    <property type="evidence" value="ECO:0007669"/>
    <property type="project" value="UniProtKB-KW"/>
</dbReference>
<keyword evidence="6" id="KW-0863">Zinc-finger</keyword>
<feature type="domain" description="Post-SET" evidence="11">
    <location>
        <begin position="1413"/>
        <end position="1429"/>
    </location>
</feature>
<reference evidence="13" key="1">
    <citation type="journal article" date="2017" name="Plant J.">
        <title>The pomegranate (Punica granatum L.) genome and the genomics of punicalagin biosynthesis.</title>
        <authorList>
            <person name="Qin G."/>
            <person name="Xu C."/>
            <person name="Ming R."/>
            <person name="Tang H."/>
            <person name="Guyot R."/>
            <person name="Kramer E.M."/>
            <person name="Hu Y."/>
            <person name="Yi X."/>
            <person name="Qi Y."/>
            <person name="Xu X."/>
            <person name="Gao Z."/>
            <person name="Pan H."/>
            <person name="Jian J."/>
            <person name="Tian Y."/>
            <person name="Yue Z."/>
            <person name="Xu Y."/>
        </authorList>
    </citation>
    <scope>NUCLEOTIDE SEQUENCE [LARGE SCALE GENOMIC DNA]</scope>
    <source>
        <strain evidence="13">cv. Dabenzi</strain>
    </source>
</reference>
<dbReference type="OrthoDB" id="308383at2759"/>
<dbReference type="SMART" id="SM00317">
    <property type="entry name" value="SET"/>
    <property type="match status" value="1"/>
</dbReference>
<evidence type="ECO:0000313" key="18">
    <source>
        <dbReference type="RefSeq" id="XP_031384701.1"/>
    </source>
</evidence>
<evidence type="ECO:0000256" key="2">
    <source>
        <dbReference type="ARBA" id="ARBA00022454"/>
    </source>
</evidence>
<dbReference type="RefSeq" id="XP_031384701.1">
    <property type="nucleotide sequence ID" value="XM_031528841.1"/>
</dbReference>
<dbReference type="SUPFAM" id="SSF82199">
    <property type="entry name" value="SET domain"/>
    <property type="match status" value="1"/>
</dbReference>
<dbReference type="InterPro" id="IPR046341">
    <property type="entry name" value="SET_dom_sf"/>
</dbReference>
<dbReference type="PROSITE" id="PS50868">
    <property type="entry name" value="POST_SET"/>
    <property type="match status" value="1"/>
</dbReference>
<keyword evidence="2" id="KW-0158">Chromosome</keyword>
<keyword evidence="5" id="KW-0949">S-adenosyl-L-methionine</keyword>
<evidence type="ECO:0000256" key="3">
    <source>
        <dbReference type="ARBA" id="ARBA00022603"/>
    </source>
</evidence>
<feature type="domain" description="C2H2-type" evidence="8">
    <location>
        <begin position="879"/>
        <end position="907"/>
    </location>
</feature>
<dbReference type="Pfam" id="PF18868">
    <property type="entry name" value="zf-C2H2_3rep"/>
    <property type="match status" value="1"/>
</dbReference>
<dbReference type="InterPro" id="IPR007728">
    <property type="entry name" value="Pre-SET_dom"/>
</dbReference>
<comment type="subcellular location">
    <subcellularLocation>
        <location evidence="1">Chromosome</location>
    </subcellularLocation>
</comment>
<evidence type="ECO:0000256" key="7">
    <source>
        <dbReference type="SAM" id="MobiDB-lite"/>
    </source>
</evidence>
<dbReference type="SMART" id="SM00468">
    <property type="entry name" value="PreSET"/>
    <property type="match status" value="1"/>
</dbReference>
<reference evidence="15 16" key="4">
    <citation type="submission" date="2025-04" db="UniProtKB">
        <authorList>
            <consortium name="RefSeq"/>
        </authorList>
    </citation>
    <scope>IDENTIFICATION</scope>
    <source>
        <tissue evidence="15 16">Leaf</tissue>
    </source>
</reference>
<evidence type="ECO:0000259" key="8">
    <source>
        <dbReference type="PROSITE" id="PS50157"/>
    </source>
</evidence>
<dbReference type="RefSeq" id="XP_031384698.1">
    <property type="nucleotide sequence ID" value="XM_031528838.1"/>
</dbReference>
<dbReference type="PANTHER" id="PTHR47325:SF1">
    <property type="entry name" value="HISTONE-LYSINE N-METHYLTRANSFERASE SUVR5"/>
    <property type="match status" value="1"/>
</dbReference>
<dbReference type="GeneID" id="116198644"/>
<dbReference type="GO" id="GO:0005694">
    <property type="term" value="C:chromosome"/>
    <property type="evidence" value="ECO:0007669"/>
    <property type="project" value="UniProtKB-SubCell"/>
</dbReference>
<dbReference type="RefSeq" id="XP_031384700.1">
    <property type="nucleotide sequence ID" value="XM_031528840.1"/>
</dbReference>
<keyword evidence="6" id="KW-0479">Metal-binding</keyword>
<evidence type="ECO:0000256" key="5">
    <source>
        <dbReference type="ARBA" id="ARBA00022691"/>
    </source>
</evidence>
<feature type="domain" description="Pre-SET" evidence="10">
    <location>
        <begin position="1195"/>
        <end position="1271"/>
    </location>
</feature>
<evidence type="ECO:0000313" key="12">
    <source>
        <dbReference type="EMBL" id="OWM66328.1"/>
    </source>
</evidence>
<accession>A0A218W1I4</accession>
<dbReference type="PROSITE" id="PS00028">
    <property type="entry name" value="ZINC_FINGER_C2H2_1"/>
    <property type="match status" value="3"/>
</dbReference>
<dbReference type="InterPro" id="IPR040689">
    <property type="entry name" value="SUVR5_Znf-C2H2_3rpt"/>
</dbReference>
<dbReference type="GO" id="GO:0005634">
    <property type="term" value="C:nucleus"/>
    <property type="evidence" value="ECO:0007669"/>
    <property type="project" value="InterPro"/>
</dbReference>